<dbReference type="InterPro" id="IPR050090">
    <property type="entry name" value="Tyrosine_recombinase_XerCD"/>
</dbReference>
<gene>
    <name evidence="6" type="primary">xerC1</name>
    <name evidence="6" type="ORF">CIHUM_00885</name>
</gene>
<protein>
    <submittedName>
        <fullName evidence="6">Tyrosine recombinase XerC</fullName>
    </submittedName>
</protein>
<sequence>MAHVRDDWTKPNPDKTSRKTRVKSARWGKGNRWRAVWEENGRKVSKTFPTQDAAEAWCAKVTVGQEQGTWITKDKRDITLEDLWDPWIKSKEGKAKSTVASYRSAWAHVAPAFGKTPVCELDGPTITTWIDSLQSRRPHQKEAKPLGSGQKRKVGIVINALCTLAVKQKIIYDHPLESGDLVRQEKGRRRALRVAEVDRLLEAAPTPEAKLFVRVLLMTAMRPGEAKGLRVEDLDYRRRRLIVRRSVDQLGHAGDTKNHRHRDVPVGGELLLDLEDECVGKSPTAPLLPDEHGNVWTTARWRRIWAQMCKDAELGHVDTYTLKHTAVSMAIAAGADVYAVQRMCGHADASTTLNVYGHLWDEGLDAIPNAMDAYLAAERERDAARAQRRAERTARRDGLRAVPDVG</sequence>
<dbReference type="Proteomes" id="UP001220577">
    <property type="component" value="Chromosome"/>
</dbReference>
<dbReference type="EMBL" id="CP063190">
    <property type="protein sequence ID" value="WCZ33625.1"/>
    <property type="molecule type" value="Genomic_DNA"/>
</dbReference>
<dbReference type="SUPFAM" id="SSF56349">
    <property type="entry name" value="DNA breaking-rejoining enzymes"/>
    <property type="match status" value="1"/>
</dbReference>
<name>A0ABY7UAC3_9CORY</name>
<dbReference type="PROSITE" id="PS51898">
    <property type="entry name" value="TYR_RECOMBINASE"/>
    <property type="match status" value="1"/>
</dbReference>
<feature type="domain" description="Tyr recombinase" evidence="5">
    <location>
        <begin position="187"/>
        <end position="369"/>
    </location>
</feature>
<dbReference type="PANTHER" id="PTHR30349">
    <property type="entry name" value="PHAGE INTEGRASE-RELATED"/>
    <property type="match status" value="1"/>
</dbReference>
<evidence type="ECO:0000256" key="4">
    <source>
        <dbReference type="SAM" id="MobiDB-lite"/>
    </source>
</evidence>
<dbReference type="InterPro" id="IPR010998">
    <property type="entry name" value="Integrase_recombinase_N"/>
</dbReference>
<feature type="region of interest" description="Disordered" evidence="4">
    <location>
        <begin position="384"/>
        <end position="406"/>
    </location>
</feature>
<feature type="region of interest" description="Disordered" evidence="4">
    <location>
        <begin position="1"/>
        <end position="23"/>
    </location>
</feature>
<dbReference type="InterPro" id="IPR002104">
    <property type="entry name" value="Integrase_catalytic"/>
</dbReference>
<evidence type="ECO:0000256" key="1">
    <source>
        <dbReference type="ARBA" id="ARBA00008857"/>
    </source>
</evidence>
<comment type="similarity">
    <text evidence="1">Belongs to the 'phage' integrase family.</text>
</comment>
<dbReference type="InterPro" id="IPR013762">
    <property type="entry name" value="Integrase-like_cat_sf"/>
</dbReference>
<accession>A0ABY7UAC3</accession>
<evidence type="ECO:0000256" key="2">
    <source>
        <dbReference type="ARBA" id="ARBA00023125"/>
    </source>
</evidence>
<dbReference type="InterPro" id="IPR011010">
    <property type="entry name" value="DNA_brk_join_enz"/>
</dbReference>
<organism evidence="6 7">
    <name type="scientific">Corynebacterium ihumii</name>
    <dbReference type="NCBI Taxonomy" id="1232427"/>
    <lineage>
        <taxon>Bacteria</taxon>
        <taxon>Bacillati</taxon>
        <taxon>Actinomycetota</taxon>
        <taxon>Actinomycetes</taxon>
        <taxon>Mycobacteriales</taxon>
        <taxon>Corynebacteriaceae</taxon>
        <taxon>Corynebacterium</taxon>
    </lineage>
</organism>
<proteinExistence type="inferred from homology"/>
<feature type="compositionally biased region" description="Basic and acidic residues" evidence="4">
    <location>
        <begin position="384"/>
        <end position="399"/>
    </location>
</feature>
<evidence type="ECO:0000313" key="7">
    <source>
        <dbReference type="Proteomes" id="UP001220577"/>
    </source>
</evidence>
<evidence type="ECO:0000313" key="6">
    <source>
        <dbReference type="EMBL" id="WCZ33625.1"/>
    </source>
</evidence>
<keyword evidence="2" id="KW-0238">DNA-binding</keyword>
<dbReference type="PANTHER" id="PTHR30349:SF64">
    <property type="entry name" value="PROPHAGE INTEGRASE INTD-RELATED"/>
    <property type="match status" value="1"/>
</dbReference>
<keyword evidence="7" id="KW-1185">Reference proteome</keyword>
<dbReference type="Gene3D" id="1.10.150.130">
    <property type="match status" value="1"/>
</dbReference>
<evidence type="ECO:0000256" key="3">
    <source>
        <dbReference type="ARBA" id="ARBA00023172"/>
    </source>
</evidence>
<evidence type="ECO:0000259" key="5">
    <source>
        <dbReference type="PROSITE" id="PS51898"/>
    </source>
</evidence>
<dbReference type="RefSeq" id="WP_034996981.1">
    <property type="nucleotide sequence ID" value="NZ_CP063190.1"/>
</dbReference>
<dbReference type="Pfam" id="PF00589">
    <property type="entry name" value="Phage_integrase"/>
    <property type="match status" value="1"/>
</dbReference>
<dbReference type="CDD" id="cd00796">
    <property type="entry name" value="INT_Rci_Hp1_C"/>
    <property type="match status" value="1"/>
</dbReference>
<keyword evidence="3" id="KW-0233">DNA recombination</keyword>
<feature type="compositionally biased region" description="Basic and acidic residues" evidence="4">
    <location>
        <begin position="1"/>
        <end position="17"/>
    </location>
</feature>
<reference evidence="6 7" key="1">
    <citation type="submission" date="2020-10" db="EMBL/GenBank/DDBJ databases">
        <title>Complete genome sequence of Corynebacterium ihumii DSM 45751.</title>
        <authorList>
            <person name="Ruckert C."/>
            <person name="Albersmeier A."/>
            <person name="Busche T."/>
            <person name="Jaenicke S."/>
            <person name="Winkler A."/>
            <person name="Friethjonsson O.H."/>
            <person name="Hreggviethsson G.O."/>
            <person name="Lambert C."/>
            <person name="Badcock D."/>
            <person name="Bernaerts K."/>
            <person name="Anne J."/>
            <person name="Economou A."/>
            <person name="Kalinowski J."/>
        </authorList>
    </citation>
    <scope>NUCLEOTIDE SEQUENCE [LARGE SCALE GENOMIC DNA]</scope>
    <source>
        <strain evidence="6 7">DSM 45751</strain>
    </source>
</reference>
<dbReference type="Gene3D" id="1.10.443.10">
    <property type="entry name" value="Intergrase catalytic core"/>
    <property type="match status" value="1"/>
</dbReference>